<accession>A6HKF3</accession>
<name>A6HKF3_RAT</name>
<dbReference type="AlphaFoldDB" id="A6HKF3"/>
<dbReference type="Proteomes" id="UP000234681">
    <property type="component" value="Chromosome 10"/>
</dbReference>
<gene>
    <name evidence="1" type="ORF">rCG_34255</name>
</gene>
<reference evidence="1 2" key="1">
    <citation type="submission" date="2005-07" db="EMBL/GenBank/DDBJ databases">
        <authorList>
            <person name="Mural R.J."/>
            <person name="Li P.W."/>
            <person name="Adams M.D."/>
            <person name="Amanatides P.G."/>
            <person name="Baden-Tillson H."/>
            <person name="Barnstead M."/>
            <person name="Chin S.H."/>
            <person name="Dew I."/>
            <person name="Evans C.A."/>
            <person name="Ferriera S."/>
            <person name="Flanigan M."/>
            <person name="Fosler C."/>
            <person name="Glodek A."/>
            <person name="Gu Z."/>
            <person name="Holt R.A."/>
            <person name="Jennings D."/>
            <person name="Kraft C.L."/>
            <person name="Lu F."/>
            <person name="Nguyen T."/>
            <person name="Nusskern D.R."/>
            <person name="Pfannkoch C.M."/>
            <person name="Sitter C."/>
            <person name="Sutton G.G."/>
            <person name="Venter J.C."/>
            <person name="Wang Z."/>
            <person name="Woodage T."/>
            <person name="Zheng X.H."/>
            <person name="Zhong F."/>
        </authorList>
    </citation>
    <scope>NUCLEOTIDE SEQUENCE [LARGE SCALE GENOMIC DNA]</scope>
    <source>
        <strain>BN</strain>
        <strain evidence="2">Sprague-Dawley</strain>
    </source>
</reference>
<evidence type="ECO:0000313" key="2">
    <source>
        <dbReference type="Proteomes" id="UP000234681"/>
    </source>
</evidence>
<organism evidence="1 2">
    <name type="scientific">Rattus norvegicus</name>
    <name type="common">Rat</name>
    <dbReference type="NCBI Taxonomy" id="10116"/>
    <lineage>
        <taxon>Eukaryota</taxon>
        <taxon>Metazoa</taxon>
        <taxon>Chordata</taxon>
        <taxon>Craniata</taxon>
        <taxon>Vertebrata</taxon>
        <taxon>Euteleostomi</taxon>
        <taxon>Mammalia</taxon>
        <taxon>Eutheria</taxon>
        <taxon>Euarchontoglires</taxon>
        <taxon>Glires</taxon>
        <taxon>Rodentia</taxon>
        <taxon>Myomorpha</taxon>
        <taxon>Muroidea</taxon>
        <taxon>Muridae</taxon>
        <taxon>Murinae</taxon>
        <taxon>Rattus</taxon>
    </lineage>
</organism>
<proteinExistence type="predicted"/>
<dbReference type="EMBL" id="CH473948">
    <property type="protein sequence ID" value="EDM06508.1"/>
    <property type="molecule type" value="Genomic_DNA"/>
</dbReference>
<protein>
    <submittedName>
        <fullName evidence="1">RCG34255</fullName>
    </submittedName>
</protein>
<sequence length="56" mass="5973">MAPGLEAAQYSRVIQDPPGWSCGPLEVSAEEQPALDHTKVCVCIGRGEPTARSIFC</sequence>
<evidence type="ECO:0000313" key="1">
    <source>
        <dbReference type="EMBL" id="EDM06508.1"/>
    </source>
</evidence>